<reference evidence="1 2" key="1">
    <citation type="journal article" date="2016" name="Front. Microbiol.">
        <title>Comparative Functional Genomic Analysis of Two Vibrio Phages Reveals Complex Metabolic Interactions with the Host Cell.</title>
        <authorList>
            <person name="Skliros D."/>
            <person name="Kalatzis P.G."/>
            <person name="Katharios P."/>
            <person name="Flemetakis E."/>
        </authorList>
    </citation>
    <scope>NUCLEOTIDE SEQUENCE [LARGE SCALE GENOMIC DNA]</scope>
</reference>
<name>A0A126HGL6_9CAUD</name>
<dbReference type="SUPFAM" id="SSF82771">
    <property type="entry name" value="GIY-YIG endonuclease"/>
    <property type="match status" value="1"/>
</dbReference>
<gene>
    <name evidence="1" type="ORF">phiGrn1_0289</name>
</gene>
<protein>
    <recommendedName>
        <fullName evidence="3">GIY-YIG domain-containing protein</fullName>
    </recommendedName>
</protein>
<dbReference type="EMBL" id="KT919972">
    <property type="protein sequence ID" value="ALP47002.1"/>
    <property type="molecule type" value="Genomic_DNA"/>
</dbReference>
<dbReference type="InterPro" id="IPR035901">
    <property type="entry name" value="GIY-YIG_endonuc_sf"/>
</dbReference>
<dbReference type="Proteomes" id="UP000230575">
    <property type="component" value="Segment"/>
</dbReference>
<proteinExistence type="predicted"/>
<evidence type="ECO:0000313" key="2">
    <source>
        <dbReference type="Proteomes" id="UP000230575"/>
    </source>
</evidence>
<sequence length="356" mass="41727">MTRIKWTPERLKEDALKYKTRQEWKKMSSGYSAAQSRGIIDECCGHMTMHQKPKGYWTLERLKEDALKYNTRSDWQKMSGSAYDAAHKKGLLDKCCGHMKASTKNAFSRCIYRIYAGNEIYIGLTYDTKQRFSSHRKKTTQVIDLIERHGIENVKFEQLTEYMNQELAQIAEKEHIEYYRNNGWIILNRSKAGALGSSTLKWTPERLKEDALKYKTSSEWRKMSPSAYAAAHKKGLLDECYAHMTMHQKPNGYWTLERLKEDALKYKTRREWRENSSGCSNAYNQGIIDECCAHMELQRKPNGYWTLERLKEDALKYKTRSDWQKNSSAAYSSANRKGFLDECCAHMTKNARCKRK</sequence>
<evidence type="ECO:0008006" key="3">
    <source>
        <dbReference type="Google" id="ProtNLM"/>
    </source>
</evidence>
<organism evidence="1 2">
    <name type="scientific">Vibrio phage phi-Grn1</name>
    <dbReference type="NCBI Taxonomy" id="1747713"/>
    <lineage>
        <taxon>Viruses</taxon>
        <taxon>Duplodnaviria</taxon>
        <taxon>Heunggongvirae</taxon>
        <taxon>Uroviricota</taxon>
        <taxon>Caudoviricetes</taxon>
        <taxon>Pantevenvirales</taxon>
        <taxon>Straboviridae</taxon>
        <taxon>Schizotequatrovirus</taxon>
        <taxon>Schizotequatrovirus valkk3</taxon>
    </lineage>
</organism>
<evidence type="ECO:0000313" key="1">
    <source>
        <dbReference type="EMBL" id="ALP47002.1"/>
    </source>
</evidence>
<accession>A0A126HGL6</accession>